<accession>A0A1Y3PCC1</accession>
<dbReference type="NCBIfam" id="NF003281">
    <property type="entry name" value="PRK04280.1"/>
    <property type="match status" value="1"/>
</dbReference>
<evidence type="ECO:0000259" key="10">
    <source>
        <dbReference type="Pfam" id="PF02863"/>
    </source>
</evidence>
<feature type="domain" description="Arginine repressor C-terminal" evidence="10">
    <location>
        <begin position="79"/>
        <end position="145"/>
    </location>
</feature>
<dbReference type="InterPro" id="IPR020900">
    <property type="entry name" value="Arg_repress_DNA-bd"/>
</dbReference>
<dbReference type="PANTHER" id="PTHR34471:SF1">
    <property type="entry name" value="ARGININE REPRESSOR"/>
    <property type="match status" value="1"/>
</dbReference>
<dbReference type="Gene3D" id="3.30.1360.40">
    <property type="match status" value="1"/>
</dbReference>
<dbReference type="GO" id="GO:0006526">
    <property type="term" value="P:L-arginine biosynthetic process"/>
    <property type="evidence" value="ECO:0007669"/>
    <property type="project" value="UniProtKB-UniPathway"/>
</dbReference>
<dbReference type="GO" id="GO:0003700">
    <property type="term" value="F:DNA-binding transcription factor activity"/>
    <property type="evidence" value="ECO:0007669"/>
    <property type="project" value="UniProtKB-UniRule"/>
</dbReference>
<keyword evidence="4 7" id="KW-0805">Transcription regulation</keyword>
<dbReference type="GO" id="GO:1900079">
    <property type="term" value="P:regulation of arginine biosynthetic process"/>
    <property type="evidence" value="ECO:0007669"/>
    <property type="project" value="UniProtKB-UniRule"/>
</dbReference>
<organism evidence="11 12">
    <name type="scientific">Bacillus thermozeamaize</name>
    <dbReference type="NCBI Taxonomy" id="230954"/>
    <lineage>
        <taxon>Bacteria</taxon>
        <taxon>Bacillati</taxon>
        <taxon>Bacillota</taxon>
        <taxon>Bacilli</taxon>
        <taxon>Bacillales</taxon>
        <taxon>Bacillaceae</taxon>
        <taxon>Bacillus</taxon>
    </lineage>
</organism>
<feature type="domain" description="Arginine repressor DNA-binding" evidence="9">
    <location>
        <begin position="2"/>
        <end position="67"/>
    </location>
</feature>
<keyword evidence="7" id="KW-0678">Repressor</keyword>
<evidence type="ECO:0000256" key="1">
    <source>
        <dbReference type="ARBA" id="ARBA00004496"/>
    </source>
</evidence>
<dbReference type="GO" id="GO:0005737">
    <property type="term" value="C:cytoplasm"/>
    <property type="evidence" value="ECO:0007669"/>
    <property type="project" value="UniProtKB-SubCell"/>
</dbReference>
<proteinExistence type="inferred from homology"/>
<dbReference type="HAMAP" id="MF_00173">
    <property type="entry name" value="Arg_repressor"/>
    <property type="match status" value="1"/>
</dbReference>
<dbReference type="GO" id="GO:0003677">
    <property type="term" value="F:DNA binding"/>
    <property type="evidence" value="ECO:0007669"/>
    <property type="project" value="UniProtKB-KW"/>
</dbReference>
<dbReference type="Pfam" id="PF01316">
    <property type="entry name" value="Arg_repressor"/>
    <property type="match status" value="1"/>
</dbReference>
<evidence type="ECO:0000256" key="2">
    <source>
        <dbReference type="ARBA" id="ARBA00008316"/>
    </source>
</evidence>
<dbReference type="InterPro" id="IPR036251">
    <property type="entry name" value="Arg_repress_C_sf"/>
</dbReference>
<dbReference type="EMBL" id="LZRT01000120">
    <property type="protein sequence ID" value="OUM84824.1"/>
    <property type="molecule type" value="Genomic_DNA"/>
</dbReference>
<dbReference type="AlphaFoldDB" id="A0A1Y3PCC1"/>
<gene>
    <name evidence="7" type="primary">argR</name>
    <name evidence="11" type="ORF">BAA01_07805</name>
</gene>
<keyword evidence="5 7" id="KW-0238">DNA-binding</keyword>
<comment type="subcellular location">
    <subcellularLocation>
        <location evidence="1 7">Cytoplasm</location>
    </subcellularLocation>
</comment>
<protein>
    <recommendedName>
        <fullName evidence="7 8">Arginine repressor</fullName>
    </recommendedName>
</protein>
<sequence length="148" mass="16736">MKAKRRLKIREIIATQDIETQEELAEALRQAGFPVTQATISRDIKEMQLVKTPTANGRYKYALPGDRGVSSLQKLRRALEDSFVKLDYTEYFLVLKTLPGNAHAVAALIDHLEWPEVMGTIGGDDTILIICRSQELTERVAERILELL</sequence>
<keyword evidence="3 7" id="KW-0963">Cytoplasm</keyword>
<comment type="similarity">
    <text evidence="2 7">Belongs to the ArgR family.</text>
</comment>
<evidence type="ECO:0000256" key="3">
    <source>
        <dbReference type="ARBA" id="ARBA00022490"/>
    </source>
</evidence>
<evidence type="ECO:0000256" key="7">
    <source>
        <dbReference type="HAMAP-Rule" id="MF_00173"/>
    </source>
</evidence>
<dbReference type="PANTHER" id="PTHR34471">
    <property type="entry name" value="ARGININE REPRESSOR"/>
    <property type="match status" value="1"/>
</dbReference>
<dbReference type="UniPathway" id="UPA00068"/>
<dbReference type="SUPFAM" id="SSF46785">
    <property type="entry name" value="Winged helix' DNA-binding domain"/>
    <property type="match status" value="1"/>
</dbReference>
<comment type="caution">
    <text evidence="11">The sequence shown here is derived from an EMBL/GenBank/DDBJ whole genome shotgun (WGS) entry which is preliminary data.</text>
</comment>
<evidence type="ECO:0000256" key="8">
    <source>
        <dbReference type="NCBIfam" id="TIGR01529"/>
    </source>
</evidence>
<name>A0A1Y3PCC1_9BACI</name>
<evidence type="ECO:0000259" key="9">
    <source>
        <dbReference type="Pfam" id="PF01316"/>
    </source>
</evidence>
<dbReference type="InterPro" id="IPR036388">
    <property type="entry name" value="WH-like_DNA-bd_sf"/>
</dbReference>
<dbReference type="GO" id="GO:0051259">
    <property type="term" value="P:protein complex oligomerization"/>
    <property type="evidence" value="ECO:0007669"/>
    <property type="project" value="InterPro"/>
</dbReference>
<dbReference type="InterPro" id="IPR020899">
    <property type="entry name" value="Arg_repress_C"/>
</dbReference>
<comment type="function">
    <text evidence="7">Regulates arginine biosynthesis genes.</text>
</comment>
<dbReference type="Proteomes" id="UP000196475">
    <property type="component" value="Unassembled WGS sequence"/>
</dbReference>
<evidence type="ECO:0000313" key="12">
    <source>
        <dbReference type="Proteomes" id="UP000196475"/>
    </source>
</evidence>
<dbReference type="InterPro" id="IPR036390">
    <property type="entry name" value="WH_DNA-bd_sf"/>
</dbReference>
<evidence type="ECO:0000256" key="4">
    <source>
        <dbReference type="ARBA" id="ARBA00023015"/>
    </source>
</evidence>
<keyword evidence="7" id="KW-0028">Amino-acid biosynthesis</keyword>
<dbReference type="SUPFAM" id="SSF55252">
    <property type="entry name" value="C-terminal domain of arginine repressor"/>
    <property type="match status" value="1"/>
</dbReference>
<dbReference type="Pfam" id="PF02863">
    <property type="entry name" value="Arg_repressor_C"/>
    <property type="match status" value="1"/>
</dbReference>
<dbReference type="NCBIfam" id="TIGR01529">
    <property type="entry name" value="argR_whole"/>
    <property type="match status" value="1"/>
</dbReference>
<dbReference type="Gene3D" id="1.10.10.10">
    <property type="entry name" value="Winged helix-like DNA-binding domain superfamily/Winged helix DNA-binding domain"/>
    <property type="match status" value="1"/>
</dbReference>
<dbReference type="GO" id="GO:0034618">
    <property type="term" value="F:arginine binding"/>
    <property type="evidence" value="ECO:0007669"/>
    <property type="project" value="InterPro"/>
</dbReference>
<dbReference type="PRINTS" id="PR01467">
    <property type="entry name" value="ARGREPRESSOR"/>
</dbReference>
<evidence type="ECO:0000256" key="5">
    <source>
        <dbReference type="ARBA" id="ARBA00023125"/>
    </source>
</evidence>
<reference evidence="12" key="1">
    <citation type="submission" date="2016-06" db="EMBL/GenBank/DDBJ databases">
        <authorList>
            <person name="Nascimento L."/>
            <person name="Pereira R.V."/>
            <person name="Martins L.F."/>
            <person name="Quaggio R.B."/>
            <person name="Silva A.M."/>
            <person name="Setubal J.C."/>
        </authorList>
    </citation>
    <scope>NUCLEOTIDE SEQUENCE [LARGE SCALE GENOMIC DNA]</scope>
</reference>
<keyword evidence="7" id="KW-0055">Arginine biosynthesis</keyword>
<keyword evidence="6 7" id="KW-0804">Transcription</keyword>
<evidence type="ECO:0000313" key="11">
    <source>
        <dbReference type="EMBL" id="OUM84824.1"/>
    </source>
</evidence>
<dbReference type="InterPro" id="IPR001669">
    <property type="entry name" value="Arg_repress"/>
</dbReference>
<comment type="pathway">
    <text evidence="7">Amino-acid biosynthesis; L-arginine biosynthesis [regulation].</text>
</comment>
<evidence type="ECO:0000256" key="6">
    <source>
        <dbReference type="ARBA" id="ARBA00023163"/>
    </source>
</evidence>